<dbReference type="EMBL" id="CM000846">
    <property type="protein sequence ID" value="RCW19079.1"/>
    <property type="molecule type" value="Genomic_DNA"/>
</dbReference>
<name>A0A368UH90_SOYBN</name>
<reference evidence="8" key="2">
    <citation type="submission" date="2018-07" db="EMBL/GenBank/DDBJ databases">
        <title>WGS assembly of Glycine max.</title>
        <authorList>
            <person name="Schmutz J."/>
            <person name="Cannon S."/>
            <person name="Schlueter J."/>
            <person name="Ma J."/>
            <person name="Mitros T."/>
            <person name="Nelson W."/>
            <person name="Hyten D."/>
            <person name="Song Q."/>
            <person name="Thelen J."/>
            <person name="Cheng J."/>
            <person name="Xu D."/>
            <person name="Hellsten U."/>
            <person name="May G."/>
            <person name="Yu Y."/>
            <person name="Sakurai T."/>
            <person name="Umezawa T."/>
            <person name="Bhattacharyya M."/>
            <person name="Sandhu D."/>
            <person name="Valliyodan B."/>
            <person name="Lindquist E."/>
            <person name="Peto M."/>
            <person name="Grant D."/>
            <person name="Shu S."/>
            <person name="Goodstein D."/>
            <person name="Barry K."/>
            <person name="Futrell-Griggs M."/>
            <person name="Abernathy B."/>
            <person name="Du J."/>
            <person name="Tian Z."/>
            <person name="Zhu L."/>
            <person name="Gill N."/>
            <person name="Joshi T."/>
            <person name="Libault M."/>
            <person name="Sethuraman A."/>
            <person name="Zhang X."/>
            <person name="Shinozaki K."/>
            <person name="Nguyen H."/>
            <person name="Wing R."/>
            <person name="Cregan P."/>
            <person name="Specht J."/>
            <person name="Grimwood J."/>
            <person name="Rokhsar D."/>
            <person name="Stacey G."/>
            <person name="Shoemaker R."/>
            <person name="Jackson S."/>
        </authorList>
    </citation>
    <scope>NUCLEOTIDE SEQUENCE</scope>
    <source>
        <tissue evidence="8">Callus</tissue>
    </source>
</reference>
<evidence type="ECO:0000313" key="8">
    <source>
        <dbReference type="EMBL" id="RCW19079.1"/>
    </source>
</evidence>
<dbReference type="GO" id="GO:0022857">
    <property type="term" value="F:transmembrane transporter activity"/>
    <property type="evidence" value="ECO:0007669"/>
    <property type="project" value="InterPro"/>
</dbReference>
<keyword evidence="10" id="KW-1185">Reference proteome</keyword>
<comment type="subcellular location">
    <subcellularLocation>
        <location evidence="1 6">Membrane</location>
        <topology evidence="1 6">Multi-pass membrane protein</topology>
    </subcellularLocation>
</comment>
<dbReference type="InterPro" id="IPR037185">
    <property type="entry name" value="EmrE-like"/>
</dbReference>
<gene>
    <name evidence="8" type="ORF">GLYMA_13G081100</name>
</gene>
<dbReference type="InterPro" id="IPR000620">
    <property type="entry name" value="EamA_dom"/>
</dbReference>
<dbReference type="Pfam" id="PF00892">
    <property type="entry name" value="EamA"/>
    <property type="match status" value="1"/>
</dbReference>
<evidence type="ECO:0000256" key="6">
    <source>
        <dbReference type="RuleBase" id="RU363077"/>
    </source>
</evidence>
<dbReference type="ExpressionAtlas" id="A0A368UH90">
    <property type="expression patterns" value="baseline and differential"/>
</dbReference>
<feature type="transmembrane region" description="Helical" evidence="6">
    <location>
        <begin position="49"/>
        <end position="71"/>
    </location>
</feature>
<feature type="transmembrane region" description="Helical" evidence="6">
    <location>
        <begin position="20"/>
        <end position="37"/>
    </location>
</feature>
<dbReference type="GO" id="GO:0005886">
    <property type="term" value="C:plasma membrane"/>
    <property type="evidence" value="ECO:0000318"/>
    <property type="project" value="GO_Central"/>
</dbReference>
<accession>A0A368UH90</accession>
<protein>
    <recommendedName>
        <fullName evidence="6">WAT1-related protein</fullName>
    </recommendedName>
</protein>
<evidence type="ECO:0000256" key="1">
    <source>
        <dbReference type="ARBA" id="ARBA00004141"/>
    </source>
</evidence>
<keyword evidence="4 6" id="KW-1133">Transmembrane helix</keyword>
<feature type="transmembrane region" description="Helical" evidence="6">
    <location>
        <begin position="77"/>
        <end position="98"/>
    </location>
</feature>
<evidence type="ECO:0000313" key="10">
    <source>
        <dbReference type="Proteomes" id="UP000008827"/>
    </source>
</evidence>
<evidence type="ECO:0000313" key="9">
    <source>
        <dbReference type="EnsemblPlants" id="RCW19079"/>
    </source>
</evidence>
<organism evidence="8">
    <name type="scientific">Glycine max</name>
    <name type="common">Soybean</name>
    <name type="synonym">Glycine hispida</name>
    <dbReference type="NCBI Taxonomy" id="3847"/>
    <lineage>
        <taxon>Eukaryota</taxon>
        <taxon>Viridiplantae</taxon>
        <taxon>Streptophyta</taxon>
        <taxon>Embryophyta</taxon>
        <taxon>Tracheophyta</taxon>
        <taxon>Spermatophyta</taxon>
        <taxon>Magnoliopsida</taxon>
        <taxon>eudicotyledons</taxon>
        <taxon>Gunneridae</taxon>
        <taxon>Pentapetalae</taxon>
        <taxon>rosids</taxon>
        <taxon>fabids</taxon>
        <taxon>Fabales</taxon>
        <taxon>Fabaceae</taxon>
        <taxon>Papilionoideae</taxon>
        <taxon>50 kb inversion clade</taxon>
        <taxon>NPAAA clade</taxon>
        <taxon>indigoferoid/millettioid clade</taxon>
        <taxon>Phaseoleae</taxon>
        <taxon>Glycine</taxon>
        <taxon>Glycine subgen. Soja</taxon>
    </lineage>
</organism>
<dbReference type="PANTHER" id="PTHR31218">
    <property type="entry name" value="WAT1-RELATED PROTEIN"/>
    <property type="match status" value="1"/>
</dbReference>
<dbReference type="EnsemblPlants" id="RCW19079">
    <property type="protein sequence ID" value="RCW19079"/>
    <property type="gene ID" value="GLYMA_13G081100"/>
</dbReference>
<dbReference type="Proteomes" id="UP000008827">
    <property type="component" value="Chromosome 13"/>
</dbReference>
<dbReference type="SUPFAM" id="SSF103481">
    <property type="entry name" value="Multidrug resistance efflux transporter EmrE"/>
    <property type="match status" value="1"/>
</dbReference>
<feature type="transmembrane region" description="Helical" evidence="6">
    <location>
        <begin position="194"/>
        <end position="218"/>
    </location>
</feature>
<reference evidence="8 9" key="1">
    <citation type="journal article" date="2010" name="Nature">
        <title>Genome sequence of the palaeopolyploid soybean.</title>
        <authorList>
            <person name="Schmutz J."/>
            <person name="Cannon S.B."/>
            <person name="Schlueter J."/>
            <person name="Ma J."/>
            <person name="Mitros T."/>
            <person name="Nelson W."/>
            <person name="Hyten D.L."/>
            <person name="Song Q."/>
            <person name="Thelen J.J."/>
            <person name="Cheng J."/>
            <person name="Xu D."/>
            <person name="Hellsten U."/>
            <person name="May G.D."/>
            <person name="Yu Y."/>
            <person name="Sakurai T."/>
            <person name="Umezawa T."/>
            <person name="Bhattacharyya M.K."/>
            <person name="Sandhu D."/>
            <person name="Valliyodan B."/>
            <person name="Lindquist E."/>
            <person name="Peto M."/>
            <person name="Grant D."/>
            <person name="Shu S."/>
            <person name="Goodstein D."/>
            <person name="Barry K."/>
            <person name="Futrell-Griggs M."/>
            <person name="Abernathy B."/>
            <person name="Du J."/>
            <person name="Tian Z."/>
            <person name="Zhu L."/>
            <person name="Gill N."/>
            <person name="Joshi T."/>
            <person name="Libault M."/>
            <person name="Sethuraman A."/>
            <person name="Zhang X.-C."/>
            <person name="Shinozaki K."/>
            <person name="Nguyen H.T."/>
            <person name="Wing R.A."/>
            <person name="Cregan P."/>
            <person name="Specht J."/>
            <person name="Grimwood J."/>
            <person name="Rokhsar D."/>
            <person name="Stacey G."/>
            <person name="Shoemaker R.C."/>
            <person name="Jackson S.A."/>
        </authorList>
    </citation>
    <scope>NUCLEOTIDE SEQUENCE</scope>
    <source>
        <strain evidence="9">cv. Williams 82</strain>
        <tissue evidence="8">Callus</tissue>
    </source>
</reference>
<sequence>MYLITMDALNKGMSHYVFVVYRNVIATIALGPFAFFLERKVRPKMTVRIFSEIMAVAFVEIILDQCFTFLGMKYTSASFASAVMNSVPSITFVLAIIFRLESMNLKELGCLAKVIGTAVSLGGAFLMALYKGPVVNIADSSASHVGRPDNVNDPSGSHWLIGACFLLIGCAGFSAFYILQVIFFLSFKISNIKILLNMIFDCIIGGVVVVIGLYLVVWGKAKEQKHLMPPSPEKVTLQRHQQLPVTVPISDDANDNNKPQLVIIEDRNIGPEH</sequence>
<dbReference type="AlphaFoldDB" id="A0A368UH90"/>
<dbReference type="InParanoid" id="A0A368UH90"/>
<dbReference type="InterPro" id="IPR030184">
    <property type="entry name" value="WAT1-related"/>
</dbReference>
<comment type="similarity">
    <text evidence="2 6">Belongs to the drug/metabolite transporter (DMT) superfamily. Plant drug/metabolite exporter (P-DME) (TC 2.A.7.4) family.</text>
</comment>
<feature type="transmembrane region" description="Helical" evidence="6">
    <location>
        <begin position="159"/>
        <end position="187"/>
    </location>
</feature>
<keyword evidence="3 6" id="KW-0812">Transmembrane</keyword>
<evidence type="ECO:0000256" key="3">
    <source>
        <dbReference type="ARBA" id="ARBA00022692"/>
    </source>
</evidence>
<evidence type="ECO:0000256" key="5">
    <source>
        <dbReference type="ARBA" id="ARBA00023136"/>
    </source>
</evidence>
<feature type="transmembrane region" description="Helical" evidence="6">
    <location>
        <begin position="110"/>
        <end position="130"/>
    </location>
</feature>
<evidence type="ECO:0000256" key="2">
    <source>
        <dbReference type="ARBA" id="ARBA00007635"/>
    </source>
</evidence>
<dbReference type="PaxDb" id="3847-GLYMA13G02943.1"/>
<reference evidence="9" key="3">
    <citation type="submission" date="2019-01" db="UniProtKB">
        <authorList>
            <consortium name="EnsemblPlants"/>
        </authorList>
    </citation>
    <scope>IDENTIFICATION</scope>
    <source>
        <strain evidence="9">Williams 82</strain>
    </source>
</reference>
<proteinExistence type="inferred from homology"/>
<evidence type="ECO:0000259" key="7">
    <source>
        <dbReference type="Pfam" id="PF00892"/>
    </source>
</evidence>
<keyword evidence="5 6" id="KW-0472">Membrane</keyword>
<feature type="domain" description="EamA" evidence="7">
    <location>
        <begin position="2"/>
        <end position="127"/>
    </location>
</feature>
<dbReference type="Gramene" id="RCW19079">
    <property type="protein sequence ID" value="RCW19079"/>
    <property type="gene ID" value="GLYMA_13G081100"/>
</dbReference>
<evidence type="ECO:0000256" key="4">
    <source>
        <dbReference type="ARBA" id="ARBA00022989"/>
    </source>
</evidence>
<dbReference type="OMA" id="TMRIFIK"/>